<proteinExistence type="predicted"/>
<sequence>MIRIILAGAAVALLTTSCQMKTGNEVKKEEQKQMDIKQDINFPLETSFTNDYLVKNFWKANYDSAGEKLAYYVILPKNVKATKVEPELVKTLGLTIIGQYSTIDQGAYMEVQVAYESLSTKIQPSEWLGDKLKTMNETILKQHLITAKNGEKYLDVLTAKKMKDGNDIISRLTVLKSDLNYFTIKTSCARKDYKSLAGTMQHISSNWGLKS</sequence>
<protein>
    <recommendedName>
        <fullName evidence="3">Lipoprotein</fullName>
    </recommendedName>
</protein>
<dbReference type="RefSeq" id="WP_183877830.1">
    <property type="nucleotide sequence ID" value="NZ_JACHCE010000001.1"/>
</dbReference>
<dbReference type="PROSITE" id="PS51257">
    <property type="entry name" value="PROKAR_LIPOPROTEIN"/>
    <property type="match status" value="1"/>
</dbReference>
<evidence type="ECO:0008006" key="3">
    <source>
        <dbReference type="Google" id="ProtNLM"/>
    </source>
</evidence>
<evidence type="ECO:0000313" key="2">
    <source>
        <dbReference type="Proteomes" id="UP000537204"/>
    </source>
</evidence>
<gene>
    <name evidence="1" type="ORF">HDE68_000089</name>
</gene>
<dbReference type="AlphaFoldDB" id="A0A7W8ZHK8"/>
<dbReference type="EMBL" id="JACHCE010000001">
    <property type="protein sequence ID" value="MBB5634204.1"/>
    <property type="molecule type" value="Genomic_DNA"/>
</dbReference>
<accession>A0A7W8ZHK8</accession>
<evidence type="ECO:0000313" key="1">
    <source>
        <dbReference type="EMBL" id="MBB5634204.1"/>
    </source>
</evidence>
<organism evidence="1 2">
    <name type="scientific">Pedobacter cryoconitis</name>
    <dbReference type="NCBI Taxonomy" id="188932"/>
    <lineage>
        <taxon>Bacteria</taxon>
        <taxon>Pseudomonadati</taxon>
        <taxon>Bacteroidota</taxon>
        <taxon>Sphingobacteriia</taxon>
        <taxon>Sphingobacteriales</taxon>
        <taxon>Sphingobacteriaceae</taxon>
        <taxon>Pedobacter</taxon>
    </lineage>
</organism>
<name>A0A7W8ZHK8_9SPHI</name>
<comment type="caution">
    <text evidence="1">The sequence shown here is derived from an EMBL/GenBank/DDBJ whole genome shotgun (WGS) entry which is preliminary data.</text>
</comment>
<reference evidence="1 2" key="1">
    <citation type="submission" date="2020-08" db="EMBL/GenBank/DDBJ databases">
        <title>Genomic Encyclopedia of Type Strains, Phase IV (KMG-V): Genome sequencing to study the core and pangenomes of soil and plant-associated prokaryotes.</title>
        <authorList>
            <person name="Whitman W."/>
        </authorList>
    </citation>
    <scope>NUCLEOTIDE SEQUENCE [LARGE SCALE GENOMIC DNA]</scope>
    <source>
        <strain evidence="1 2">S3M1</strain>
    </source>
</reference>
<dbReference type="Proteomes" id="UP000537204">
    <property type="component" value="Unassembled WGS sequence"/>
</dbReference>